<keyword evidence="1" id="KW-0732">Signal</keyword>
<dbReference type="Proteomes" id="UP000054270">
    <property type="component" value="Unassembled WGS sequence"/>
</dbReference>
<dbReference type="OrthoDB" id="3232986at2759"/>
<organism evidence="2 3">
    <name type="scientific">Hypholoma sublateritium (strain FD-334 SS-4)</name>
    <dbReference type="NCBI Taxonomy" id="945553"/>
    <lineage>
        <taxon>Eukaryota</taxon>
        <taxon>Fungi</taxon>
        <taxon>Dikarya</taxon>
        <taxon>Basidiomycota</taxon>
        <taxon>Agaricomycotina</taxon>
        <taxon>Agaricomycetes</taxon>
        <taxon>Agaricomycetidae</taxon>
        <taxon>Agaricales</taxon>
        <taxon>Agaricineae</taxon>
        <taxon>Strophariaceae</taxon>
        <taxon>Hypholoma</taxon>
    </lineage>
</organism>
<dbReference type="OMA" id="PRIVEWS"/>
<feature type="chain" id="PRO_5002258891" evidence="1">
    <location>
        <begin position="23"/>
        <end position="354"/>
    </location>
</feature>
<dbReference type="Pfam" id="PF18759">
    <property type="entry name" value="Plavaka"/>
    <property type="match status" value="1"/>
</dbReference>
<keyword evidence="3" id="KW-1185">Reference proteome</keyword>
<accession>A0A0D2MKQ7</accession>
<dbReference type="InterPro" id="IPR041078">
    <property type="entry name" value="Plavaka"/>
</dbReference>
<dbReference type="AlphaFoldDB" id="A0A0D2MKQ7"/>
<feature type="signal peptide" evidence="1">
    <location>
        <begin position="1"/>
        <end position="22"/>
    </location>
</feature>
<sequence length="354" mass="39964">MKSSNHAFLLLALLPVPKFIHCKKRIQGLLQDRLIHECLDYVLQPLKTAASIGIMMSDPLGSRCFCFTPLAAYIVDTPESTLLAGVSGKTSSVTMATYKQFGDSFCHEPRTASTTLAQLHSIEAEIDPWSVEEYFEAAMKFRLNGVHRPFWADWPLSDPSVFLTPEPLHHWHKVFWDHDAKWCINAVGAAELDFRFSVLQPHTGLRHFDEGISALKQVTGREHREIQRHIIGIIADAVPANFLISLRALMDFRYLGQSLEIDHNICLRMDVALQEFHSHKKAIISAGACLGKGTKVIDNWRIPKLEFLQSVVPNIQQNGIAQQWSADGTERAHIEVIKNPAEFTNNQNYESQIC</sequence>
<evidence type="ECO:0000313" key="2">
    <source>
        <dbReference type="EMBL" id="KJA24333.1"/>
    </source>
</evidence>
<reference evidence="3" key="1">
    <citation type="submission" date="2014-04" db="EMBL/GenBank/DDBJ databases">
        <title>Evolutionary Origins and Diversification of the Mycorrhizal Mutualists.</title>
        <authorList>
            <consortium name="DOE Joint Genome Institute"/>
            <consortium name="Mycorrhizal Genomics Consortium"/>
            <person name="Kohler A."/>
            <person name="Kuo A."/>
            <person name="Nagy L.G."/>
            <person name="Floudas D."/>
            <person name="Copeland A."/>
            <person name="Barry K.W."/>
            <person name="Cichocki N."/>
            <person name="Veneault-Fourrey C."/>
            <person name="LaButti K."/>
            <person name="Lindquist E.A."/>
            <person name="Lipzen A."/>
            <person name="Lundell T."/>
            <person name="Morin E."/>
            <person name="Murat C."/>
            <person name="Riley R."/>
            <person name="Ohm R."/>
            <person name="Sun H."/>
            <person name="Tunlid A."/>
            <person name="Henrissat B."/>
            <person name="Grigoriev I.V."/>
            <person name="Hibbett D.S."/>
            <person name="Martin F."/>
        </authorList>
    </citation>
    <scope>NUCLEOTIDE SEQUENCE [LARGE SCALE GENOMIC DNA]</scope>
    <source>
        <strain evidence="3">FD-334 SS-4</strain>
    </source>
</reference>
<evidence type="ECO:0000256" key="1">
    <source>
        <dbReference type="SAM" id="SignalP"/>
    </source>
</evidence>
<dbReference type="EMBL" id="KN817537">
    <property type="protein sequence ID" value="KJA24333.1"/>
    <property type="molecule type" value="Genomic_DNA"/>
</dbReference>
<name>A0A0D2MKQ7_HYPSF</name>
<gene>
    <name evidence="2" type="ORF">HYPSUDRAFT_136390</name>
</gene>
<protein>
    <submittedName>
        <fullName evidence="2">Uncharacterized protein</fullName>
    </submittedName>
</protein>
<evidence type="ECO:0000313" key="3">
    <source>
        <dbReference type="Proteomes" id="UP000054270"/>
    </source>
</evidence>
<proteinExistence type="predicted"/>